<dbReference type="Pfam" id="PF08239">
    <property type="entry name" value="SH3_3"/>
    <property type="match status" value="1"/>
</dbReference>
<organism evidence="3 4">
    <name type="scientific">Faecalibacter macacae</name>
    <dbReference type="NCBI Taxonomy" id="1859289"/>
    <lineage>
        <taxon>Bacteria</taxon>
        <taxon>Pseudomonadati</taxon>
        <taxon>Bacteroidota</taxon>
        <taxon>Flavobacteriia</taxon>
        <taxon>Flavobacteriales</taxon>
        <taxon>Weeksellaceae</taxon>
        <taxon>Faecalibacter</taxon>
    </lineage>
</organism>
<gene>
    <name evidence="3" type="ORF">EAH69_12710</name>
</gene>
<evidence type="ECO:0000313" key="4">
    <source>
        <dbReference type="Proteomes" id="UP000275348"/>
    </source>
</evidence>
<evidence type="ECO:0000313" key="3">
    <source>
        <dbReference type="EMBL" id="RLZ06664.1"/>
    </source>
</evidence>
<dbReference type="RefSeq" id="WP_121935588.1">
    <property type="nucleotide sequence ID" value="NZ_RDOJ01000023.1"/>
</dbReference>
<dbReference type="OrthoDB" id="1254136at2"/>
<accession>A0A3L9M5S4</accession>
<dbReference type="AlphaFoldDB" id="A0A3L9M5S4"/>
<comment type="caution">
    <text evidence="3">The sequence shown here is derived from an EMBL/GenBank/DDBJ whole genome shotgun (WGS) entry which is preliminary data.</text>
</comment>
<feature type="compositionally biased region" description="Low complexity" evidence="1">
    <location>
        <begin position="61"/>
        <end position="107"/>
    </location>
</feature>
<proteinExistence type="predicted"/>
<keyword evidence="4" id="KW-1185">Reference proteome</keyword>
<dbReference type="PROSITE" id="PS51781">
    <property type="entry name" value="SH3B"/>
    <property type="match status" value="1"/>
</dbReference>
<name>A0A3L9M5S4_9FLAO</name>
<dbReference type="Proteomes" id="UP000275348">
    <property type="component" value="Unassembled WGS sequence"/>
</dbReference>
<feature type="domain" description="SH3b" evidence="2">
    <location>
        <begin position="107"/>
        <end position="179"/>
    </location>
</feature>
<feature type="region of interest" description="Disordered" evidence="1">
    <location>
        <begin position="38"/>
        <end position="107"/>
    </location>
</feature>
<dbReference type="EMBL" id="RDOJ01000023">
    <property type="protein sequence ID" value="RLZ06664.1"/>
    <property type="molecule type" value="Genomic_DNA"/>
</dbReference>
<sequence>MNKFLLIFFLITPIYIFSQVNVKGYYRKDGTYVRPHVRTYPNNTVTDNYSYPGNYNPNLEYNKPNYNSNYNNSRLNSSSNNSNYNNYNNSETKKNSNYSNSDNSRYSSKKYVNTQKVNIRSTPNTGNNIIGELSYGEEIKFLNKVGYWDKVIVKTYNSYSNSYENNIGYINSRFLSNSNNSNEIIYNNYEKNVQKKYMVIASKTHFCNSPNINSKKTSYLVYGDMINSIAESKYFVYTEFYNSSGKKTIGWILKDHLTIY</sequence>
<dbReference type="InterPro" id="IPR003646">
    <property type="entry name" value="SH3-like_bac-type"/>
</dbReference>
<protein>
    <submittedName>
        <fullName evidence="3">SH3 domain-containing protein</fullName>
    </submittedName>
</protein>
<evidence type="ECO:0000256" key="1">
    <source>
        <dbReference type="SAM" id="MobiDB-lite"/>
    </source>
</evidence>
<dbReference type="Gene3D" id="2.30.30.40">
    <property type="entry name" value="SH3 Domains"/>
    <property type="match status" value="1"/>
</dbReference>
<evidence type="ECO:0000259" key="2">
    <source>
        <dbReference type="PROSITE" id="PS51781"/>
    </source>
</evidence>
<reference evidence="3 4" key="1">
    <citation type="submission" date="2018-10" db="EMBL/GenBank/DDBJ databases">
        <authorList>
            <person name="Chen X."/>
        </authorList>
    </citation>
    <scope>NUCLEOTIDE SEQUENCE [LARGE SCALE GENOMIC DNA]</scope>
    <source>
        <strain evidence="3 4">YIM 102668</strain>
    </source>
</reference>
<feature type="compositionally biased region" description="Polar residues" evidence="1">
    <location>
        <begin position="40"/>
        <end position="59"/>
    </location>
</feature>